<accession>A0A392S391</accession>
<organism evidence="2 3">
    <name type="scientific">Trifolium medium</name>
    <dbReference type="NCBI Taxonomy" id="97028"/>
    <lineage>
        <taxon>Eukaryota</taxon>
        <taxon>Viridiplantae</taxon>
        <taxon>Streptophyta</taxon>
        <taxon>Embryophyta</taxon>
        <taxon>Tracheophyta</taxon>
        <taxon>Spermatophyta</taxon>
        <taxon>Magnoliopsida</taxon>
        <taxon>eudicotyledons</taxon>
        <taxon>Gunneridae</taxon>
        <taxon>Pentapetalae</taxon>
        <taxon>rosids</taxon>
        <taxon>fabids</taxon>
        <taxon>Fabales</taxon>
        <taxon>Fabaceae</taxon>
        <taxon>Papilionoideae</taxon>
        <taxon>50 kb inversion clade</taxon>
        <taxon>NPAAA clade</taxon>
        <taxon>Hologalegina</taxon>
        <taxon>IRL clade</taxon>
        <taxon>Trifolieae</taxon>
        <taxon>Trifolium</taxon>
    </lineage>
</organism>
<evidence type="ECO:0000256" key="1">
    <source>
        <dbReference type="ARBA" id="ARBA00007626"/>
    </source>
</evidence>
<reference evidence="2 3" key="1">
    <citation type="journal article" date="2018" name="Front. Plant Sci.">
        <title>Red Clover (Trifolium pratense) and Zigzag Clover (T. medium) - A Picture of Genomic Similarities and Differences.</title>
        <authorList>
            <person name="Dluhosova J."/>
            <person name="Istvanek J."/>
            <person name="Nedelnik J."/>
            <person name="Repkova J."/>
        </authorList>
    </citation>
    <scope>NUCLEOTIDE SEQUENCE [LARGE SCALE GENOMIC DNA]</scope>
    <source>
        <strain evidence="3">cv. 10/8</strain>
        <tissue evidence="2">Leaf</tissue>
    </source>
</reference>
<dbReference type="PANTHER" id="PTHR45717">
    <property type="entry name" value="OS12G0527900 PROTEIN"/>
    <property type="match status" value="1"/>
</dbReference>
<comment type="caution">
    <text evidence="2">The sequence shown here is derived from an EMBL/GenBank/DDBJ whole genome shotgun (WGS) entry which is preliminary data.</text>
</comment>
<keyword evidence="3" id="KW-1185">Reference proteome</keyword>
<dbReference type="AlphaFoldDB" id="A0A392S391"/>
<feature type="non-terminal residue" evidence="2">
    <location>
        <position position="82"/>
    </location>
</feature>
<dbReference type="Proteomes" id="UP000265520">
    <property type="component" value="Unassembled WGS sequence"/>
</dbReference>
<dbReference type="GO" id="GO:0005739">
    <property type="term" value="C:mitochondrion"/>
    <property type="evidence" value="ECO:0007669"/>
    <property type="project" value="TreeGrafter"/>
</dbReference>
<dbReference type="EMBL" id="LXQA010313445">
    <property type="protein sequence ID" value="MCI43149.1"/>
    <property type="molecule type" value="Genomic_DNA"/>
</dbReference>
<protein>
    <submittedName>
        <fullName evidence="2">Pentatricopeptide repeat-containing protein</fullName>
    </submittedName>
</protein>
<evidence type="ECO:0000313" key="3">
    <source>
        <dbReference type="Proteomes" id="UP000265520"/>
    </source>
</evidence>
<evidence type="ECO:0000313" key="2">
    <source>
        <dbReference type="EMBL" id="MCI43149.1"/>
    </source>
</evidence>
<dbReference type="PANTHER" id="PTHR45717:SF11">
    <property type="entry name" value="PENTACOTRIPEPTIDE-REPEAT REGION OF PRORP DOMAIN-CONTAINING PROTEIN"/>
    <property type="match status" value="1"/>
</dbReference>
<sequence length="82" mass="9447">MKRMQVEPNEISYCILATAHAVARLYVATEMYVEAVEKSMTGNNWSTLDVLLILYGYLGSQKELERIWDIIKGLPFVRSKSY</sequence>
<proteinExistence type="inferred from homology"/>
<comment type="similarity">
    <text evidence="1">Belongs to the PPR family. P subfamily.</text>
</comment>
<name>A0A392S391_9FABA</name>